<accession>A0A1Y2H037</accession>
<dbReference type="InterPro" id="IPR001680">
    <property type="entry name" value="WD40_rpt"/>
</dbReference>
<dbReference type="GO" id="GO:0007020">
    <property type="term" value="P:microtubule nucleation"/>
    <property type="evidence" value="ECO:0007669"/>
    <property type="project" value="TreeGrafter"/>
</dbReference>
<dbReference type="GO" id="GO:0005814">
    <property type="term" value="C:centriole"/>
    <property type="evidence" value="ECO:0007669"/>
    <property type="project" value="TreeGrafter"/>
</dbReference>
<proteinExistence type="predicted"/>
<dbReference type="GeneID" id="33561311"/>
<dbReference type="SMART" id="SM00320">
    <property type="entry name" value="WD40"/>
    <property type="match status" value="3"/>
</dbReference>
<dbReference type="RefSeq" id="XP_021885622.1">
    <property type="nucleotide sequence ID" value="XM_022019466.1"/>
</dbReference>
<name>A0A1Y2H037_9FUNG</name>
<gene>
    <name evidence="3" type="ORF">BCR41DRAFT_124572</name>
</gene>
<dbReference type="GO" id="GO:0000278">
    <property type="term" value="P:mitotic cell cycle"/>
    <property type="evidence" value="ECO:0007669"/>
    <property type="project" value="TreeGrafter"/>
</dbReference>
<protein>
    <submittedName>
        <fullName evidence="3">Uncharacterized protein</fullName>
    </submittedName>
</protein>
<feature type="coiled-coil region" evidence="1">
    <location>
        <begin position="728"/>
        <end position="755"/>
    </location>
</feature>
<dbReference type="GO" id="GO:0000922">
    <property type="term" value="C:spindle pole"/>
    <property type="evidence" value="ECO:0007669"/>
    <property type="project" value="TreeGrafter"/>
</dbReference>
<dbReference type="GO" id="GO:0005737">
    <property type="term" value="C:cytoplasm"/>
    <property type="evidence" value="ECO:0007669"/>
    <property type="project" value="TreeGrafter"/>
</dbReference>
<evidence type="ECO:0000313" key="4">
    <source>
        <dbReference type="Proteomes" id="UP000193648"/>
    </source>
</evidence>
<dbReference type="OrthoDB" id="1602884at2759"/>
<dbReference type="GO" id="GO:0043015">
    <property type="term" value="F:gamma-tubulin binding"/>
    <property type="evidence" value="ECO:0007669"/>
    <property type="project" value="TreeGrafter"/>
</dbReference>
<feature type="region of interest" description="Disordered" evidence="2">
    <location>
        <begin position="384"/>
        <end position="497"/>
    </location>
</feature>
<evidence type="ECO:0000256" key="2">
    <source>
        <dbReference type="SAM" id="MobiDB-lite"/>
    </source>
</evidence>
<dbReference type="InterPro" id="IPR052818">
    <property type="entry name" value="NEDD1_Spindle_Assembly"/>
</dbReference>
<reference evidence="3 4" key="1">
    <citation type="submission" date="2016-07" db="EMBL/GenBank/DDBJ databases">
        <title>Pervasive Adenine N6-methylation of Active Genes in Fungi.</title>
        <authorList>
            <consortium name="DOE Joint Genome Institute"/>
            <person name="Mondo S.J."/>
            <person name="Dannebaum R.O."/>
            <person name="Kuo R.C."/>
            <person name="Labutti K."/>
            <person name="Haridas S."/>
            <person name="Kuo A."/>
            <person name="Salamov A."/>
            <person name="Ahrendt S.R."/>
            <person name="Lipzen A."/>
            <person name="Sullivan W."/>
            <person name="Andreopoulos W.B."/>
            <person name="Clum A."/>
            <person name="Lindquist E."/>
            <person name="Daum C."/>
            <person name="Ramamoorthy G.K."/>
            <person name="Gryganskyi A."/>
            <person name="Culley D."/>
            <person name="Magnuson J.K."/>
            <person name="James T.Y."/>
            <person name="O'Malley M.A."/>
            <person name="Stajich J.E."/>
            <person name="Spatafora J.W."/>
            <person name="Visel A."/>
            <person name="Grigoriev I.V."/>
        </authorList>
    </citation>
    <scope>NUCLEOTIDE SEQUENCE [LARGE SCALE GENOMIC DNA]</scope>
    <source>
        <strain evidence="3 4">NRRL 3116</strain>
    </source>
</reference>
<feature type="compositionally biased region" description="Polar residues" evidence="2">
    <location>
        <begin position="402"/>
        <end position="424"/>
    </location>
</feature>
<sequence length="756" mass="81386">MLAVEARDGRIYLHDSKGKFREALVNEPVIELSQSAFTGCVISWAPKPQRLYFAKGNKVMTWDSVLQRVAESFELSSRINALAINTEDILFAVGQTTGSIDVINRATGSSARLETPTSLVVNKLEYSVFSKSILGGVGSNDGSLRLWNTGESGSTAIYHSFDPTHKMPITGMAFSPFNRYLICTVGQDKRYALYDVEKKKVIKATMTDYALTSVSFKNDGVSLAFGTDQGKVLLYDLRSTNRPISIVDTMVDAPVTAVHFQGKPSSSMKRHQTIALNRQNPTTEIVKSSVGKNTSKTALDMFLVKHTTSDTAGPMSAPAEEKLSFKLKRPTVPAQLSTSSSALLGRVGASGTGTATGTIVSTSSIARSPSKSIIHSISGPTFSASSIGMESTPTTPVKEHPNQGSSGSYPNSRTVSPFAFQTMQSQPSPTGESSASSPSVNSPPGSPGFLSSATATPATGGISVSSSQSHLKHYHYQYPSVDSTSKSPLRSSRAKRRKSLGALLASGGTSSPGSLYELSDEKMEILRGQIVDRVRNVLLDPPTTETTGGGSQSNSSDRSTMKSAQEELKAWQKSVQDFKRTSSTMMTATALPVEEPGPKLKAPIKDLWMQIGFENKGGDSPNLQSPMNLGASLLGSVPPSSSSIPMNGTEKVMEATTATTTTKQTSGLSASPFSIALNSGGSFPSKLLEGVIENCLMEFRAGLRNDIQNMHLELLRQFQIQKIQIEGLLKQYTDTRELKEENERLMEENRRLRMNF</sequence>
<dbReference type="Gene3D" id="2.130.10.10">
    <property type="entry name" value="YVTN repeat-like/Quinoprotein amine dehydrogenase"/>
    <property type="match status" value="1"/>
</dbReference>
<dbReference type="Proteomes" id="UP000193648">
    <property type="component" value="Unassembled WGS sequence"/>
</dbReference>
<feature type="region of interest" description="Disordered" evidence="2">
    <location>
        <begin position="539"/>
        <end position="568"/>
    </location>
</feature>
<comment type="caution">
    <text evidence="3">The sequence shown here is derived from an EMBL/GenBank/DDBJ whole genome shotgun (WGS) entry which is preliminary data.</text>
</comment>
<feature type="compositionally biased region" description="Low complexity" evidence="2">
    <location>
        <begin position="425"/>
        <end position="443"/>
    </location>
</feature>
<dbReference type="InParanoid" id="A0A1Y2H037"/>
<feature type="compositionally biased region" description="Polar residues" evidence="2">
    <location>
        <begin position="449"/>
        <end position="469"/>
    </location>
</feature>
<evidence type="ECO:0000313" key="3">
    <source>
        <dbReference type="EMBL" id="ORZ27919.1"/>
    </source>
</evidence>
<dbReference type="AlphaFoldDB" id="A0A1Y2H037"/>
<organism evidence="3 4">
    <name type="scientific">Lobosporangium transversale</name>
    <dbReference type="NCBI Taxonomy" id="64571"/>
    <lineage>
        <taxon>Eukaryota</taxon>
        <taxon>Fungi</taxon>
        <taxon>Fungi incertae sedis</taxon>
        <taxon>Mucoromycota</taxon>
        <taxon>Mortierellomycotina</taxon>
        <taxon>Mortierellomycetes</taxon>
        <taxon>Mortierellales</taxon>
        <taxon>Mortierellaceae</taxon>
        <taxon>Lobosporangium</taxon>
    </lineage>
</organism>
<feature type="compositionally biased region" description="Polar residues" evidence="2">
    <location>
        <begin position="384"/>
        <end position="395"/>
    </location>
</feature>
<keyword evidence="4" id="KW-1185">Reference proteome</keyword>
<dbReference type="EMBL" id="MCFF01000003">
    <property type="protein sequence ID" value="ORZ27919.1"/>
    <property type="molecule type" value="Genomic_DNA"/>
</dbReference>
<dbReference type="STRING" id="64571.A0A1Y2H037"/>
<dbReference type="PANTHER" id="PTHR44414">
    <property type="entry name" value="PROTEIN NEDD1"/>
    <property type="match status" value="1"/>
</dbReference>
<dbReference type="InterPro" id="IPR036322">
    <property type="entry name" value="WD40_repeat_dom_sf"/>
</dbReference>
<dbReference type="SUPFAM" id="SSF50978">
    <property type="entry name" value="WD40 repeat-like"/>
    <property type="match status" value="1"/>
</dbReference>
<feature type="compositionally biased region" description="Polar residues" evidence="2">
    <location>
        <begin position="552"/>
        <end position="563"/>
    </location>
</feature>
<evidence type="ECO:0000256" key="1">
    <source>
        <dbReference type="SAM" id="Coils"/>
    </source>
</evidence>
<dbReference type="InterPro" id="IPR015943">
    <property type="entry name" value="WD40/YVTN_repeat-like_dom_sf"/>
</dbReference>
<keyword evidence="1" id="KW-0175">Coiled coil</keyword>
<dbReference type="GO" id="GO:0036064">
    <property type="term" value="C:ciliary basal body"/>
    <property type="evidence" value="ECO:0007669"/>
    <property type="project" value="TreeGrafter"/>
</dbReference>
<dbReference type="PANTHER" id="PTHR44414:SF1">
    <property type="entry name" value="PROTEIN NEDD1"/>
    <property type="match status" value="1"/>
</dbReference>